<dbReference type="EMBL" id="DSEC01000394">
    <property type="protein sequence ID" value="HER43913.1"/>
    <property type="molecule type" value="Genomic_DNA"/>
</dbReference>
<dbReference type="Proteomes" id="UP000886069">
    <property type="component" value="Unassembled WGS sequence"/>
</dbReference>
<dbReference type="Gene3D" id="3.20.20.20">
    <property type="entry name" value="Dihydropteroate synthase-like"/>
    <property type="match status" value="1"/>
</dbReference>
<comment type="cofactor">
    <cofactor evidence="2">
        <name>Mg(2+)</name>
        <dbReference type="ChEBI" id="CHEBI:18420"/>
    </cofactor>
</comment>
<name>A0A7V2AV86_UNCEI</name>
<proteinExistence type="predicted"/>
<gene>
    <name evidence="10" type="primary">folP</name>
    <name evidence="10" type="ORF">ENO08_05590</name>
</gene>
<evidence type="ECO:0000256" key="7">
    <source>
        <dbReference type="ARBA" id="ARBA00022842"/>
    </source>
</evidence>
<evidence type="ECO:0000256" key="8">
    <source>
        <dbReference type="ARBA" id="ARBA00022909"/>
    </source>
</evidence>
<keyword evidence="6" id="KW-0479">Metal-binding</keyword>
<dbReference type="CDD" id="cd00739">
    <property type="entry name" value="DHPS"/>
    <property type="match status" value="1"/>
</dbReference>
<reference evidence="10" key="1">
    <citation type="journal article" date="2020" name="mSystems">
        <title>Genome- and Community-Level Interaction Insights into Carbon Utilization and Element Cycling Functions of Hydrothermarchaeota in Hydrothermal Sediment.</title>
        <authorList>
            <person name="Zhou Z."/>
            <person name="Liu Y."/>
            <person name="Xu W."/>
            <person name="Pan J."/>
            <person name="Luo Z.H."/>
            <person name="Li M."/>
        </authorList>
    </citation>
    <scope>NUCLEOTIDE SEQUENCE [LARGE SCALE GENOMIC DNA]</scope>
    <source>
        <strain evidence="10">SpSt-1233</strain>
    </source>
</reference>
<keyword evidence="8" id="KW-0289">Folate biosynthesis</keyword>
<dbReference type="SUPFAM" id="SSF51717">
    <property type="entry name" value="Dihydropteroate synthetase-like"/>
    <property type="match status" value="1"/>
</dbReference>
<evidence type="ECO:0000256" key="3">
    <source>
        <dbReference type="ARBA" id="ARBA00004763"/>
    </source>
</evidence>
<evidence type="ECO:0000256" key="2">
    <source>
        <dbReference type="ARBA" id="ARBA00001946"/>
    </source>
</evidence>
<dbReference type="GO" id="GO:0046872">
    <property type="term" value="F:metal ion binding"/>
    <property type="evidence" value="ECO:0007669"/>
    <property type="project" value="UniProtKB-KW"/>
</dbReference>
<evidence type="ECO:0000256" key="5">
    <source>
        <dbReference type="ARBA" id="ARBA00022679"/>
    </source>
</evidence>
<comment type="pathway">
    <text evidence="3">Cofactor biosynthesis; tetrahydrofolate biosynthesis; 7,8-dihydrofolate from 2-amino-4-hydroxy-6-hydroxymethyl-7,8-dihydropteridine diphosphate and 4-aminobenzoate: step 1/2.</text>
</comment>
<comment type="caution">
    <text evidence="10">The sequence shown here is derived from an EMBL/GenBank/DDBJ whole genome shotgun (WGS) entry which is preliminary data.</text>
</comment>
<dbReference type="AlphaFoldDB" id="A0A7V2AV86"/>
<dbReference type="GO" id="GO:0004156">
    <property type="term" value="F:dihydropteroate synthase activity"/>
    <property type="evidence" value="ECO:0007669"/>
    <property type="project" value="UniProtKB-EC"/>
</dbReference>
<evidence type="ECO:0000256" key="6">
    <source>
        <dbReference type="ARBA" id="ARBA00022723"/>
    </source>
</evidence>
<dbReference type="GO" id="GO:0046654">
    <property type="term" value="P:tetrahydrofolate biosynthetic process"/>
    <property type="evidence" value="ECO:0007669"/>
    <property type="project" value="TreeGrafter"/>
</dbReference>
<feature type="domain" description="Pterin-binding" evidence="9">
    <location>
        <begin position="140"/>
        <end position="393"/>
    </location>
</feature>
<dbReference type="Pfam" id="PF00809">
    <property type="entry name" value="Pterin_bind"/>
    <property type="match status" value="1"/>
</dbReference>
<dbReference type="InterPro" id="IPR006390">
    <property type="entry name" value="DHP_synth_dom"/>
</dbReference>
<evidence type="ECO:0000259" key="9">
    <source>
        <dbReference type="PROSITE" id="PS50972"/>
    </source>
</evidence>
<keyword evidence="7" id="KW-0460">Magnesium</keyword>
<organism evidence="10">
    <name type="scientific">Eiseniibacteriota bacterium</name>
    <dbReference type="NCBI Taxonomy" id="2212470"/>
    <lineage>
        <taxon>Bacteria</taxon>
        <taxon>Candidatus Eiseniibacteriota</taxon>
    </lineage>
</organism>
<dbReference type="NCBIfam" id="TIGR01496">
    <property type="entry name" value="DHPS"/>
    <property type="match status" value="1"/>
</dbReference>
<dbReference type="GO" id="GO:0005829">
    <property type="term" value="C:cytosol"/>
    <property type="evidence" value="ECO:0007669"/>
    <property type="project" value="TreeGrafter"/>
</dbReference>
<evidence type="ECO:0000256" key="1">
    <source>
        <dbReference type="ARBA" id="ARBA00000012"/>
    </source>
</evidence>
<dbReference type="InterPro" id="IPR045031">
    <property type="entry name" value="DHP_synth-like"/>
</dbReference>
<dbReference type="EC" id="2.5.1.15" evidence="4"/>
<sequence length="405" mass="43115">MRYSLRLISTRSRRTIEEHLERAGVDPEGVTIMADKAECLVIRVDGVTAAAANIIKQQLLSIGGDAAVHRDVITGHPPSSTVYIFTDKRRIPVLSERLSYQPFGLAELSGRIPELVAAAERPPQSIPLPGGRSLDLSPGPVVMGIINATPDSFSDGGEFLEPSRAVDRAIEMVEEGAGIIDIGGESSRPGSRRPGAEEELSRVAPILEGLSGAIDVPISIDTRSARVAEAAVGLGACIINDISGLSHDPAMPETAVRSGAAVVVMHMQGTPETMQDDPRYDDAVTEIIGWLAGRTEELISAGVPKDKIIIDPGIGFGKRLIDNLAIFREMGDFRGLGFPLLVGYSRKSFIGMLTERKPGERLWGGLAALGMCLEGGAQILRVHDVGETIDYIKVWKAVATKGSGS</sequence>
<accession>A0A7V2AV86</accession>
<dbReference type="PROSITE" id="PS00792">
    <property type="entry name" value="DHPS_1"/>
    <property type="match status" value="1"/>
</dbReference>
<protein>
    <recommendedName>
        <fullName evidence="4">dihydropteroate synthase</fullName>
        <ecNumber evidence="4">2.5.1.15</ecNumber>
    </recommendedName>
</protein>
<dbReference type="PANTHER" id="PTHR20941">
    <property type="entry name" value="FOLATE SYNTHESIS PROTEINS"/>
    <property type="match status" value="1"/>
</dbReference>
<dbReference type="PANTHER" id="PTHR20941:SF1">
    <property type="entry name" value="FOLIC ACID SYNTHESIS PROTEIN FOL1"/>
    <property type="match status" value="1"/>
</dbReference>
<dbReference type="PROSITE" id="PS00793">
    <property type="entry name" value="DHPS_2"/>
    <property type="match status" value="1"/>
</dbReference>
<evidence type="ECO:0000313" key="10">
    <source>
        <dbReference type="EMBL" id="HER43913.1"/>
    </source>
</evidence>
<dbReference type="InterPro" id="IPR011005">
    <property type="entry name" value="Dihydropteroate_synth-like_sf"/>
</dbReference>
<comment type="catalytic activity">
    <reaction evidence="1">
        <text>(7,8-dihydropterin-6-yl)methyl diphosphate + 4-aminobenzoate = 7,8-dihydropteroate + diphosphate</text>
        <dbReference type="Rhea" id="RHEA:19949"/>
        <dbReference type="ChEBI" id="CHEBI:17836"/>
        <dbReference type="ChEBI" id="CHEBI:17839"/>
        <dbReference type="ChEBI" id="CHEBI:33019"/>
        <dbReference type="ChEBI" id="CHEBI:72950"/>
        <dbReference type="EC" id="2.5.1.15"/>
    </reaction>
</comment>
<keyword evidence="5 10" id="KW-0808">Transferase</keyword>
<dbReference type="GO" id="GO:0046656">
    <property type="term" value="P:folic acid biosynthetic process"/>
    <property type="evidence" value="ECO:0007669"/>
    <property type="project" value="UniProtKB-KW"/>
</dbReference>
<dbReference type="PROSITE" id="PS50972">
    <property type="entry name" value="PTERIN_BINDING"/>
    <property type="match status" value="1"/>
</dbReference>
<evidence type="ECO:0000256" key="4">
    <source>
        <dbReference type="ARBA" id="ARBA00012458"/>
    </source>
</evidence>
<dbReference type="InterPro" id="IPR000489">
    <property type="entry name" value="Pterin-binding_dom"/>
</dbReference>